<proteinExistence type="predicted"/>
<dbReference type="RefSeq" id="WP_052192164.1">
    <property type="nucleotide sequence ID" value="NZ_CP009747.1"/>
</dbReference>
<organism evidence="1 2">
    <name type="scientific">Pseudomonas parafulva</name>
    <dbReference type="NCBI Taxonomy" id="157782"/>
    <lineage>
        <taxon>Bacteria</taxon>
        <taxon>Pseudomonadati</taxon>
        <taxon>Pseudomonadota</taxon>
        <taxon>Gammaproteobacteria</taxon>
        <taxon>Pseudomonadales</taxon>
        <taxon>Pseudomonadaceae</taxon>
        <taxon>Pseudomonas</taxon>
    </lineage>
</organism>
<sequence>MTESKHWTATQTDTLLRVEATVTVANPGVTPLLVPSRIQDKSSNLNLDLVLEQEDGIHLAVMTDKPVVFEKDFGYPVRLVVVLHDGKAIETLRVNAQH</sequence>
<evidence type="ECO:0000313" key="2">
    <source>
        <dbReference type="Proteomes" id="UP000258127"/>
    </source>
</evidence>
<reference evidence="1 2" key="1">
    <citation type="submission" date="2018-08" db="EMBL/GenBank/DDBJ databases">
        <authorList>
            <person name="Lee Y."/>
            <person name="Kakembo D."/>
        </authorList>
    </citation>
    <scope>NUCLEOTIDE SEQUENCE [LARGE SCALE GENOMIC DNA]</scope>
    <source>
        <strain evidence="1 2">JBCS1880</strain>
    </source>
</reference>
<dbReference type="Proteomes" id="UP000258127">
    <property type="component" value="Chromosome"/>
</dbReference>
<accession>A0AAI8KFH7</accession>
<protein>
    <submittedName>
        <fullName evidence="1">Uncharacterized protein</fullName>
    </submittedName>
</protein>
<name>A0AAI8KFH7_9PSED</name>
<dbReference type="EMBL" id="CP031641">
    <property type="protein sequence ID" value="AXO90757.1"/>
    <property type="molecule type" value="Genomic_DNA"/>
</dbReference>
<gene>
    <name evidence="1" type="ORF">DZC75_23150</name>
</gene>
<evidence type="ECO:0000313" key="1">
    <source>
        <dbReference type="EMBL" id="AXO90757.1"/>
    </source>
</evidence>
<keyword evidence="2" id="KW-1185">Reference proteome</keyword>
<dbReference type="AlphaFoldDB" id="A0AAI8KFH7"/>